<keyword evidence="1" id="KW-0812">Transmembrane</keyword>
<keyword evidence="1" id="KW-0472">Membrane</keyword>
<feature type="domain" description="Reverse transcriptase Ty1/copia-type" evidence="2">
    <location>
        <begin position="37"/>
        <end position="113"/>
    </location>
</feature>
<name>A0ABY9E405_VITVI</name>
<proteinExistence type="predicted"/>
<dbReference type="Proteomes" id="UP001227230">
    <property type="component" value="Chromosome 19"/>
</dbReference>
<gene>
    <name evidence="3" type="ORF">VitviT2T_030605</name>
</gene>
<evidence type="ECO:0000313" key="4">
    <source>
        <dbReference type="Proteomes" id="UP001227230"/>
    </source>
</evidence>
<keyword evidence="1" id="KW-1133">Transmembrane helix</keyword>
<evidence type="ECO:0000259" key="2">
    <source>
        <dbReference type="Pfam" id="PF07727"/>
    </source>
</evidence>
<keyword evidence="4" id="KW-1185">Reference proteome</keyword>
<dbReference type="EMBL" id="CP126666">
    <property type="protein sequence ID" value="WKA13289.1"/>
    <property type="molecule type" value="Genomic_DNA"/>
</dbReference>
<organism evidence="3 4">
    <name type="scientific">Vitis vinifera</name>
    <name type="common">Grape</name>
    <dbReference type="NCBI Taxonomy" id="29760"/>
    <lineage>
        <taxon>Eukaryota</taxon>
        <taxon>Viridiplantae</taxon>
        <taxon>Streptophyta</taxon>
        <taxon>Embryophyta</taxon>
        <taxon>Tracheophyta</taxon>
        <taxon>Spermatophyta</taxon>
        <taxon>Magnoliopsida</taxon>
        <taxon>eudicotyledons</taxon>
        <taxon>Gunneridae</taxon>
        <taxon>Pentapetalae</taxon>
        <taxon>rosids</taxon>
        <taxon>Vitales</taxon>
        <taxon>Vitaceae</taxon>
        <taxon>Viteae</taxon>
        <taxon>Vitis</taxon>
    </lineage>
</organism>
<dbReference type="Pfam" id="PF07727">
    <property type="entry name" value="RVT_2"/>
    <property type="match status" value="1"/>
</dbReference>
<feature type="transmembrane region" description="Helical" evidence="1">
    <location>
        <begin position="67"/>
        <end position="84"/>
    </location>
</feature>
<reference evidence="3 4" key="1">
    <citation type="journal article" date="2023" name="Hortic Res">
        <title>The complete reference genome for grapevine (Vitis vinifera L.) genetics and breeding.</title>
        <authorList>
            <person name="Shi X."/>
            <person name="Cao S."/>
            <person name="Wang X."/>
            <person name="Huang S."/>
            <person name="Wang Y."/>
            <person name="Liu Z."/>
            <person name="Liu W."/>
            <person name="Leng X."/>
            <person name="Peng Y."/>
            <person name="Wang N."/>
            <person name="Wang Y."/>
            <person name="Ma Z."/>
            <person name="Xu X."/>
            <person name="Zhang F."/>
            <person name="Xue H."/>
            <person name="Zhong H."/>
            <person name="Wang Y."/>
            <person name="Zhang K."/>
            <person name="Velt A."/>
            <person name="Avia K."/>
            <person name="Holtgrawe D."/>
            <person name="Grimplet J."/>
            <person name="Matus J.T."/>
            <person name="Ware D."/>
            <person name="Wu X."/>
            <person name="Wang H."/>
            <person name="Liu C."/>
            <person name="Fang Y."/>
            <person name="Rustenholz C."/>
            <person name="Cheng Z."/>
            <person name="Xiao H."/>
            <person name="Zhou Y."/>
        </authorList>
    </citation>
    <scope>NUCLEOTIDE SEQUENCE [LARGE SCALE GENOMIC DNA]</scope>
    <source>
        <strain evidence="4">cv. Pinot noir / PN40024</strain>
        <tissue evidence="3">Leaf</tissue>
    </source>
</reference>
<evidence type="ECO:0000313" key="3">
    <source>
        <dbReference type="EMBL" id="WKA13289.1"/>
    </source>
</evidence>
<accession>A0ABY9E405</accession>
<sequence length="118" mass="13923">MINSSSLITLTYLSRFNTYTTLSSSFPGLKEIQWLIKRFKYILVAKGFDQRLRIDFQFTFNPVVKPTIVWLILTLALHFGWLIYQLDSNNAFLQSHLEDDVYMAQLPWFLNDAYPIHV</sequence>
<evidence type="ECO:0000256" key="1">
    <source>
        <dbReference type="SAM" id="Phobius"/>
    </source>
</evidence>
<protein>
    <recommendedName>
        <fullName evidence="2">Reverse transcriptase Ty1/copia-type domain-containing protein</fullName>
    </recommendedName>
</protein>
<dbReference type="InterPro" id="IPR013103">
    <property type="entry name" value="RVT_2"/>
</dbReference>